<proteinExistence type="predicted"/>
<accession>A0ABU6TT82</accession>
<dbReference type="Proteomes" id="UP001341840">
    <property type="component" value="Unassembled WGS sequence"/>
</dbReference>
<reference evidence="1 2" key="1">
    <citation type="journal article" date="2023" name="Plants (Basel)">
        <title>Bridging the Gap: Combining Genomics and Transcriptomics Approaches to Understand Stylosanthes scabra, an Orphan Legume from the Brazilian Caatinga.</title>
        <authorList>
            <person name="Ferreira-Neto J.R.C."/>
            <person name="da Silva M.D."/>
            <person name="Binneck E."/>
            <person name="de Melo N.F."/>
            <person name="da Silva R.H."/>
            <person name="de Melo A.L.T.M."/>
            <person name="Pandolfi V."/>
            <person name="Bustamante F.O."/>
            <person name="Brasileiro-Vidal A.C."/>
            <person name="Benko-Iseppon A.M."/>
        </authorList>
    </citation>
    <scope>NUCLEOTIDE SEQUENCE [LARGE SCALE GENOMIC DNA]</scope>
    <source>
        <tissue evidence="1">Leaves</tissue>
    </source>
</reference>
<evidence type="ECO:0000313" key="2">
    <source>
        <dbReference type="Proteomes" id="UP001341840"/>
    </source>
</evidence>
<protein>
    <submittedName>
        <fullName evidence="1">Uncharacterized protein</fullName>
    </submittedName>
</protein>
<evidence type="ECO:0000313" key="1">
    <source>
        <dbReference type="EMBL" id="MED6152070.1"/>
    </source>
</evidence>
<gene>
    <name evidence="1" type="ORF">PIB30_088481</name>
</gene>
<name>A0ABU6TT82_9FABA</name>
<comment type="caution">
    <text evidence="1">The sequence shown here is derived from an EMBL/GenBank/DDBJ whole genome shotgun (WGS) entry which is preliminary data.</text>
</comment>
<dbReference type="EMBL" id="JASCZI010092228">
    <property type="protein sequence ID" value="MED6152070.1"/>
    <property type="molecule type" value="Genomic_DNA"/>
</dbReference>
<sequence length="135" mass="15852">MALLIYTLLYHEHIHLGRIINNSMYHATTGASDQRLPFPVLITWMAAANDVPTYPDDKYIIIEGMDKFFPFEMPPSSSCPNLLQKILRKLRRRKKDLRNIQYMIRTARDFFFKGAVLEVAFFQCWSRPPMNLALK</sequence>
<keyword evidence="2" id="KW-1185">Reference proteome</keyword>
<organism evidence="1 2">
    <name type="scientific">Stylosanthes scabra</name>
    <dbReference type="NCBI Taxonomy" id="79078"/>
    <lineage>
        <taxon>Eukaryota</taxon>
        <taxon>Viridiplantae</taxon>
        <taxon>Streptophyta</taxon>
        <taxon>Embryophyta</taxon>
        <taxon>Tracheophyta</taxon>
        <taxon>Spermatophyta</taxon>
        <taxon>Magnoliopsida</taxon>
        <taxon>eudicotyledons</taxon>
        <taxon>Gunneridae</taxon>
        <taxon>Pentapetalae</taxon>
        <taxon>rosids</taxon>
        <taxon>fabids</taxon>
        <taxon>Fabales</taxon>
        <taxon>Fabaceae</taxon>
        <taxon>Papilionoideae</taxon>
        <taxon>50 kb inversion clade</taxon>
        <taxon>dalbergioids sensu lato</taxon>
        <taxon>Dalbergieae</taxon>
        <taxon>Pterocarpus clade</taxon>
        <taxon>Stylosanthes</taxon>
    </lineage>
</organism>